<evidence type="ECO:0000256" key="1">
    <source>
        <dbReference type="SAM" id="Phobius"/>
    </source>
</evidence>
<proteinExistence type="predicted"/>
<keyword evidence="3" id="KW-1185">Reference proteome</keyword>
<gene>
    <name evidence="2" type="ORF">OLC1_LOCUS9757</name>
</gene>
<evidence type="ECO:0000313" key="3">
    <source>
        <dbReference type="Proteomes" id="UP001161247"/>
    </source>
</evidence>
<keyword evidence="1" id="KW-0812">Transmembrane</keyword>
<reference evidence="2" key="1">
    <citation type="submission" date="2023-03" db="EMBL/GenBank/DDBJ databases">
        <authorList>
            <person name="Julca I."/>
        </authorList>
    </citation>
    <scope>NUCLEOTIDE SEQUENCE</scope>
</reference>
<sequence length="104" mass="11503">MTSLGLRTTVGRPKIARAGVGRNCTVLTSHVDSFAFRFNIYGQMGIGYAKYDQLVFHSISSLVVALIMRYAFILSSTVCTLFGDSQYNTKGNLLNLAYEAQRQP</sequence>
<accession>A0AAV1CZ73</accession>
<dbReference type="Proteomes" id="UP001161247">
    <property type="component" value="Chromosome 3"/>
</dbReference>
<name>A0AAV1CZ73_OLDCO</name>
<keyword evidence="1" id="KW-0472">Membrane</keyword>
<keyword evidence="1" id="KW-1133">Transmembrane helix</keyword>
<feature type="transmembrane region" description="Helical" evidence="1">
    <location>
        <begin position="54"/>
        <end position="72"/>
    </location>
</feature>
<protein>
    <submittedName>
        <fullName evidence="2">OLC1v1036691C1</fullName>
    </submittedName>
</protein>
<dbReference type="EMBL" id="OX459120">
    <property type="protein sequence ID" value="CAI9099812.1"/>
    <property type="molecule type" value="Genomic_DNA"/>
</dbReference>
<organism evidence="2 3">
    <name type="scientific">Oldenlandia corymbosa var. corymbosa</name>
    <dbReference type="NCBI Taxonomy" id="529605"/>
    <lineage>
        <taxon>Eukaryota</taxon>
        <taxon>Viridiplantae</taxon>
        <taxon>Streptophyta</taxon>
        <taxon>Embryophyta</taxon>
        <taxon>Tracheophyta</taxon>
        <taxon>Spermatophyta</taxon>
        <taxon>Magnoliopsida</taxon>
        <taxon>eudicotyledons</taxon>
        <taxon>Gunneridae</taxon>
        <taxon>Pentapetalae</taxon>
        <taxon>asterids</taxon>
        <taxon>lamiids</taxon>
        <taxon>Gentianales</taxon>
        <taxon>Rubiaceae</taxon>
        <taxon>Rubioideae</taxon>
        <taxon>Spermacoceae</taxon>
        <taxon>Hedyotis-Oldenlandia complex</taxon>
        <taxon>Oldenlandia</taxon>
    </lineage>
</organism>
<evidence type="ECO:0000313" key="2">
    <source>
        <dbReference type="EMBL" id="CAI9099812.1"/>
    </source>
</evidence>
<dbReference type="AlphaFoldDB" id="A0AAV1CZ73"/>